<comment type="subcellular location">
    <subcellularLocation>
        <location evidence="2">Cell membrane</location>
        <topology evidence="2">Multi-pass membrane protein</topology>
    </subcellularLocation>
</comment>
<dbReference type="Pfam" id="PF02518">
    <property type="entry name" value="HATPase_c"/>
    <property type="match status" value="1"/>
</dbReference>
<evidence type="ECO:0000313" key="23">
    <source>
        <dbReference type="Proteomes" id="UP000199400"/>
    </source>
</evidence>
<feature type="domain" description="Response regulatory" evidence="19">
    <location>
        <begin position="694"/>
        <end position="809"/>
    </location>
</feature>
<evidence type="ECO:0000256" key="6">
    <source>
        <dbReference type="ARBA" id="ARBA00022679"/>
    </source>
</evidence>
<keyword evidence="11" id="KW-1133">Transmembrane helix</keyword>
<feature type="domain" description="PAS" evidence="20">
    <location>
        <begin position="162"/>
        <end position="236"/>
    </location>
</feature>
<dbReference type="SMART" id="SM00073">
    <property type="entry name" value="HPT"/>
    <property type="match status" value="1"/>
</dbReference>
<evidence type="ECO:0000259" key="18">
    <source>
        <dbReference type="PROSITE" id="PS50109"/>
    </source>
</evidence>
<dbReference type="Pfam" id="PF01627">
    <property type="entry name" value="Hpt"/>
    <property type="match status" value="1"/>
</dbReference>
<keyword evidence="5 17" id="KW-0597">Phosphoprotein</keyword>
<keyword evidence="9" id="KW-0418">Kinase</keyword>
<dbReference type="CDD" id="cd16922">
    <property type="entry name" value="HATPase_EvgS-ArcB-TorS-like"/>
    <property type="match status" value="1"/>
</dbReference>
<evidence type="ECO:0000256" key="10">
    <source>
        <dbReference type="ARBA" id="ARBA00022840"/>
    </source>
</evidence>
<keyword evidence="8" id="KW-0547">Nucleotide-binding</keyword>
<dbReference type="PROSITE" id="PS50894">
    <property type="entry name" value="HPT"/>
    <property type="match status" value="1"/>
</dbReference>
<dbReference type="InterPro" id="IPR008207">
    <property type="entry name" value="Sig_transdc_His_kin_Hpt_dom"/>
</dbReference>
<dbReference type="Gene3D" id="1.10.287.130">
    <property type="match status" value="1"/>
</dbReference>
<dbReference type="PROSITE" id="PS50109">
    <property type="entry name" value="HIS_KIN"/>
    <property type="match status" value="1"/>
</dbReference>
<dbReference type="PROSITE" id="PS50112">
    <property type="entry name" value="PAS"/>
    <property type="match status" value="1"/>
</dbReference>
<dbReference type="Gene3D" id="3.30.565.10">
    <property type="entry name" value="Histidine kinase-like ATPase, C-terminal domain"/>
    <property type="match status" value="1"/>
</dbReference>
<feature type="domain" description="Response regulatory" evidence="19">
    <location>
        <begin position="555"/>
        <end position="665"/>
    </location>
</feature>
<dbReference type="CDD" id="cd00088">
    <property type="entry name" value="HPT"/>
    <property type="match status" value="1"/>
</dbReference>
<dbReference type="Proteomes" id="UP000199400">
    <property type="component" value="Unassembled WGS sequence"/>
</dbReference>
<dbReference type="CDD" id="cd00082">
    <property type="entry name" value="HisKA"/>
    <property type="match status" value="1"/>
</dbReference>
<accession>A0A1I2B297</accession>
<feature type="modified residue" description="4-aspartylphosphate" evidence="17">
    <location>
        <position position="743"/>
    </location>
</feature>
<feature type="modified residue" description="4-aspartylphosphate" evidence="17">
    <location>
        <position position="604"/>
    </location>
</feature>
<dbReference type="Gene3D" id="3.40.50.2300">
    <property type="match status" value="2"/>
</dbReference>
<dbReference type="AlphaFoldDB" id="A0A1I2B297"/>
<keyword evidence="7" id="KW-0812">Transmembrane</keyword>
<evidence type="ECO:0000256" key="9">
    <source>
        <dbReference type="ARBA" id="ARBA00022777"/>
    </source>
</evidence>
<dbReference type="SUPFAM" id="SSF52172">
    <property type="entry name" value="CheY-like"/>
    <property type="match status" value="2"/>
</dbReference>
<dbReference type="InterPro" id="IPR003661">
    <property type="entry name" value="HisK_dim/P_dom"/>
</dbReference>
<evidence type="ECO:0000256" key="4">
    <source>
        <dbReference type="ARBA" id="ARBA00022475"/>
    </source>
</evidence>
<evidence type="ECO:0000259" key="21">
    <source>
        <dbReference type="PROSITE" id="PS50894"/>
    </source>
</evidence>
<dbReference type="SMART" id="SM00091">
    <property type="entry name" value="PAS"/>
    <property type="match status" value="1"/>
</dbReference>
<evidence type="ECO:0000256" key="5">
    <source>
        <dbReference type="ARBA" id="ARBA00022553"/>
    </source>
</evidence>
<name>A0A1I2B297_9BACT</name>
<organism evidence="22 23">
    <name type="scientific">Nannocystis exedens</name>
    <dbReference type="NCBI Taxonomy" id="54"/>
    <lineage>
        <taxon>Bacteria</taxon>
        <taxon>Pseudomonadati</taxon>
        <taxon>Myxococcota</taxon>
        <taxon>Polyangia</taxon>
        <taxon>Nannocystales</taxon>
        <taxon>Nannocystaceae</taxon>
        <taxon>Nannocystis</taxon>
    </lineage>
</organism>
<dbReference type="CDD" id="cd17546">
    <property type="entry name" value="REC_hyHK_CKI1_RcsC-like"/>
    <property type="match status" value="1"/>
</dbReference>
<reference evidence="23" key="1">
    <citation type="submission" date="2016-10" db="EMBL/GenBank/DDBJ databases">
        <authorList>
            <person name="Varghese N."/>
            <person name="Submissions S."/>
        </authorList>
    </citation>
    <scope>NUCLEOTIDE SEQUENCE [LARGE SCALE GENOMIC DNA]</scope>
    <source>
        <strain evidence="23">ATCC 25963</strain>
    </source>
</reference>
<dbReference type="InterPro" id="IPR013656">
    <property type="entry name" value="PAS_4"/>
</dbReference>
<dbReference type="Gene3D" id="1.20.120.160">
    <property type="entry name" value="HPT domain"/>
    <property type="match status" value="1"/>
</dbReference>
<dbReference type="SUPFAM" id="SSF47226">
    <property type="entry name" value="Histidine-containing phosphotransfer domain, HPT domain"/>
    <property type="match status" value="1"/>
</dbReference>
<dbReference type="SMART" id="SM00387">
    <property type="entry name" value="HATPase_c"/>
    <property type="match status" value="1"/>
</dbReference>
<dbReference type="OrthoDB" id="5378360at2"/>
<dbReference type="GO" id="GO:0005524">
    <property type="term" value="F:ATP binding"/>
    <property type="evidence" value="ECO:0007669"/>
    <property type="project" value="UniProtKB-KW"/>
</dbReference>
<evidence type="ECO:0000256" key="1">
    <source>
        <dbReference type="ARBA" id="ARBA00000085"/>
    </source>
</evidence>
<dbReference type="EC" id="2.7.13.3" evidence="3"/>
<dbReference type="Gene3D" id="3.30.450.20">
    <property type="entry name" value="PAS domain"/>
    <property type="match status" value="1"/>
</dbReference>
<comment type="catalytic activity">
    <reaction evidence="1">
        <text>ATP + protein L-histidine = ADP + protein N-phospho-L-histidine.</text>
        <dbReference type="EC" id="2.7.13.3"/>
    </reaction>
</comment>
<feature type="domain" description="HPt" evidence="21">
    <location>
        <begin position="848"/>
        <end position="941"/>
    </location>
</feature>
<evidence type="ECO:0000256" key="14">
    <source>
        <dbReference type="ARBA" id="ARBA00064003"/>
    </source>
</evidence>
<dbReference type="SMART" id="SM00388">
    <property type="entry name" value="HisKA"/>
    <property type="match status" value="1"/>
</dbReference>
<evidence type="ECO:0000256" key="15">
    <source>
        <dbReference type="ARBA" id="ARBA00068150"/>
    </source>
</evidence>
<dbReference type="InterPro" id="IPR004358">
    <property type="entry name" value="Sig_transdc_His_kin-like_C"/>
</dbReference>
<evidence type="ECO:0000256" key="7">
    <source>
        <dbReference type="ARBA" id="ARBA00022692"/>
    </source>
</evidence>
<dbReference type="GO" id="GO:0005886">
    <property type="term" value="C:plasma membrane"/>
    <property type="evidence" value="ECO:0007669"/>
    <property type="project" value="UniProtKB-SubCell"/>
</dbReference>
<evidence type="ECO:0000259" key="19">
    <source>
        <dbReference type="PROSITE" id="PS50110"/>
    </source>
</evidence>
<dbReference type="SMART" id="SM00448">
    <property type="entry name" value="REC"/>
    <property type="match status" value="2"/>
</dbReference>
<evidence type="ECO:0000256" key="8">
    <source>
        <dbReference type="ARBA" id="ARBA00022741"/>
    </source>
</evidence>
<gene>
    <name evidence="22" type="ORF">SAMN02745121_04512</name>
</gene>
<dbReference type="EMBL" id="FOMX01000014">
    <property type="protein sequence ID" value="SFE50028.1"/>
    <property type="molecule type" value="Genomic_DNA"/>
</dbReference>
<sequence length="943" mass="101688">MHDIRRGLGEQVDLPALVGSILWHAEQFFDGGGAAFYLSQPEGLRAIAGASSVIRVLGEHIENDRGGPVMEVWNSGQAMLVPPDHDSSIGLALTPVETHERRLGVMVVGGLTGLSAVDAMTLAEMTPFAGLLAISVVNAGLYITARQELAERRKAEAALRESEERFRTLFEYAPDAILVVDADTGLFVDPNANATRLYGLSREELLHVGPGTMSPPVQPDGRDSLEGAREHVLAAMKGEAPVFEWVHRNGAGQDIPCEVRLVRMPASGRNLVRASVTDITERKRAQQALAAAKEAAEAANAAKGTFLANMSHEIRTPMNAIIGMTGLLLDTPLSSEQRDFVDTLRSSCESLLTIINDILDFSKIEANKLELESDAFNLQEFIEGVVDLVAASKLGDKPLNIAVSIAPDVPRRLVTDSTRLRQILLNLLSNAVKFTAQGDISLDVSVRGVRRTGEGPPRYGLLFAVEDTGIGIRADRMDRLFQSFSQLDSSTTRRFGGTGLGLAISKRLAEMLGGTMWAVSEVDRGSTFYFTIDAASEPTPQVIVADHDGRFRGKQLLLVDASAPQRRLLAGHAHAWGLQTLAFASAAEALAGLREVAVDVAVVDTLLPDERHKELLAALRNAHVPVVLLTPMARRPFGTGLEEHDALVTKPIKGGSLLAALTSVLGEGDAQPSPRVELGASEFDPTLAERLPLRILVAEDNATNQKLMLLMLERFGYRADCAFHGIEALDAISRHAYDIVLMDVQMPEMDGLEATRLIRRSGGPQPRIIAMTANAMDSDREACLAAGMDDYVSKPIQIRELRAALERSRRPIEVPPPAPQLDPSLVATPGELEREATAGYRQLRDLLGAVTADEIAALFLREADELMERLRLAIASGDLDGVREAAHSLKGSSGGLRLMSLHALAAALEAKSRAGDLLHAPVLFGELERQYGVVHDHLAGRPA</sequence>
<evidence type="ECO:0000256" key="2">
    <source>
        <dbReference type="ARBA" id="ARBA00004651"/>
    </source>
</evidence>
<dbReference type="GO" id="GO:0000155">
    <property type="term" value="F:phosphorelay sensor kinase activity"/>
    <property type="evidence" value="ECO:0007669"/>
    <property type="project" value="InterPro"/>
</dbReference>
<evidence type="ECO:0000256" key="17">
    <source>
        <dbReference type="PROSITE-ProRule" id="PRU00169"/>
    </source>
</evidence>
<evidence type="ECO:0000256" key="3">
    <source>
        <dbReference type="ARBA" id="ARBA00012438"/>
    </source>
</evidence>
<feature type="modified residue" description="Phosphohistidine" evidence="16">
    <location>
        <position position="887"/>
    </location>
</feature>
<comment type="subunit">
    <text evidence="14">At low DSF concentrations, interacts with RpfF.</text>
</comment>
<dbReference type="STRING" id="54.SAMN02745121_04512"/>
<dbReference type="RefSeq" id="WP_096332158.1">
    <property type="nucleotide sequence ID" value="NZ_FOMX01000014.1"/>
</dbReference>
<proteinExistence type="predicted"/>
<evidence type="ECO:0000256" key="11">
    <source>
        <dbReference type="ARBA" id="ARBA00022989"/>
    </source>
</evidence>
<dbReference type="InterPro" id="IPR003594">
    <property type="entry name" value="HATPase_dom"/>
</dbReference>
<dbReference type="InterPro" id="IPR036641">
    <property type="entry name" value="HPT_dom_sf"/>
</dbReference>
<dbReference type="InterPro" id="IPR000014">
    <property type="entry name" value="PAS"/>
</dbReference>
<feature type="domain" description="Histidine kinase" evidence="18">
    <location>
        <begin position="309"/>
        <end position="536"/>
    </location>
</feature>
<dbReference type="PANTHER" id="PTHR45339:SF1">
    <property type="entry name" value="HYBRID SIGNAL TRANSDUCTION HISTIDINE KINASE J"/>
    <property type="match status" value="1"/>
</dbReference>
<dbReference type="SUPFAM" id="SSF47384">
    <property type="entry name" value="Homodimeric domain of signal transducing histidine kinase"/>
    <property type="match status" value="1"/>
</dbReference>
<keyword evidence="10" id="KW-0067">ATP-binding</keyword>
<dbReference type="Pfam" id="PF00512">
    <property type="entry name" value="HisKA"/>
    <property type="match status" value="1"/>
</dbReference>
<dbReference type="NCBIfam" id="TIGR00229">
    <property type="entry name" value="sensory_box"/>
    <property type="match status" value="1"/>
</dbReference>
<dbReference type="PANTHER" id="PTHR45339">
    <property type="entry name" value="HYBRID SIGNAL TRANSDUCTION HISTIDINE KINASE J"/>
    <property type="match status" value="1"/>
</dbReference>
<evidence type="ECO:0000256" key="12">
    <source>
        <dbReference type="ARBA" id="ARBA00023012"/>
    </source>
</evidence>
<dbReference type="SUPFAM" id="SSF55781">
    <property type="entry name" value="GAF domain-like"/>
    <property type="match status" value="1"/>
</dbReference>
<keyword evidence="4" id="KW-1003">Cell membrane</keyword>
<evidence type="ECO:0000259" key="20">
    <source>
        <dbReference type="PROSITE" id="PS50112"/>
    </source>
</evidence>
<dbReference type="CDD" id="cd00130">
    <property type="entry name" value="PAS"/>
    <property type="match status" value="1"/>
</dbReference>
<dbReference type="InterPro" id="IPR036890">
    <property type="entry name" value="HATPase_C_sf"/>
</dbReference>
<keyword evidence="23" id="KW-1185">Reference proteome</keyword>
<keyword evidence="13" id="KW-0472">Membrane</keyword>
<evidence type="ECO:0000256" key="13">
    <source>
        <dbReference type="ARBA" id="ARBA00023136"/>
    </source>
</evidence>
<evidence type="ECO:0000313" key="22">
    <source>
        <dbReference type="EMBL" id="SFE50028.1"/>
    </source>
</evidence>
<protein>
    <recommendedName>
        <fullName evidence="15">Sensory/regulatory protein RpfC</fullName>
        <ecNumber evidence="3">2.7.13.3</ecNumber>
    </recommendedName>
</protein>
<dbReference type="FunFam" id="1.10.287.130:FF:000002">
    <property type="entry name" value="Two-component osmosensing histidine kinase"/>
    <property type="match status" value="1"/>
</dbReference>
<dbReference type="Pfam" id="PF08448">
    <property type="entry name" value="PAS_4"/>
    <property type="match status" value="1"/>
</dbReference>
<dbReference type="InterPro" id="IPR011006">
    <property type="entry name" value="CheY-like_superfamily"/>
</dbReference>
<dbReference type="InterPro" id="IPR005467">
    <property type="entry name" value="His_kinase_dom"/>
</dbReference>
<keyword evidence="6" id="KW-0808">Transferase</keyword>
<dbReference type="InterPro" id="IPR036097">
    <property type="entry name" value="HisK_dim/P_sf"/>
</dbReference>
<dbReference type="Pfam" id="PF00072">
    <property type="entry name" value="Response_reg"/>
    <property type="match status" value="1"/>
</dbReference>
<dbReference type="InterPro" id="IPR001789">
    <property type="entry name" value="Sig_transdc_resp-reg_receiver"/>
</dbReference>
<keyword evidence="12" id="KW-0902">Two-component regulatory system</keyword>
<dbReference type="SUPFAM" id="SSF55785">
    <property type="entry name" value="PYP-like sensor domain (PAS domain)"/>
    <property type="match status" value="1"/>
</dbReference>
<dbReference type="InterPro" id="IPR035965">
    <property type="entry name" value="PAS-like_dom_sf"/>
</dbReference>
<dbReference type="PROSITE" id="PS50110">
    <property type="entry name" value="RESPONSE_REGULATORY"/>
    <property type="match status" value="2"/>
</dbReference>
<dbReference type="PRINTS" id="PR00344">
    <property type="entry name" value="BCTRLSENSOR"/>
</dbReference>
<dbReference type="SUPFAM" id="SSF55874">
    <property type="entry name" value="ATPase domain of HSP90 chaperone/DNA topoisomerase II/histidine kinase"/>
    <property type="match status" value="1"/>
</dbReference>
<evidence type="ECO:0000256" key="16">
    <source>
        <dbReference type="PROSITE-ProRule" id="PRU00110"/>
    </source>
</evidence>
<dbReference type="FunFam" id="3.30.565.10:FF:000010">
    <property type="entry name" value="Sensor histidine kinase RcsC"/>
    <property type="match status" value="1"/>
</dbReference>